<name>U2CND7_9BACE</name>
<accession>U2CND7</accession>
<comment type="similarity">
    <text evidence="1">Belongs to the nitroreductase family.</text>
</comment>
<dbReference type="SUPFAM" id="SSF55469">
    <property type="entry name" value="FMN-dependent nitroreductase-like"/>
    <property type="match status" value="1"/>
</dbReference>
<dbReference type="InterPro" id="IPR029479">
    <property type="entry name" value="Nitroreductase"/>
</dbReference>
<dbReference type="PANTHER" id="PTHR43673">
    <property type="entry name" value="NAD(P)H NITROREDUCTASE YDGI-RELATED"/>
    <property type="match status" value="1"/>
</dbReference>
<keyword evidence="2" id="KW-0560">Oxidoreductase</keyword>
<dbReference type="AlphaFoldDB" id="U2CND7"/>
<sequence length="184" mass="20655">MMMEYKSFLELALSRQSDRAYDKERPVEADKLERILEAARMAPSACNAQPWRFVVITERELSFKIGKATAGLGMNKFAKDAPVHILIVEESANISSMLGGKVKDKYFPLIDIGIAAAYITLAAESEGLGSCILGWMDEKEVKQLAGIPLSKRLLLDVVIGYPVKEKRKKRRKPKDKVISYNSYK</sequence>
<dbReference type="InterPro" id="IPR000415">
    <property type="entry name" value="Nitroreductase-like"/>
</dbReference>
<gene>
    <name evidence="4" type="ORF">HMPREF1981_01564</name>
</gene>
<feature type="domain" description="Nitroreductase" evidence="3">
    <location>
        <begin position="13"/>
        <end position="161"/>
    </location>
</feature>
<dbReference type="Proteomes" id="UP000016496">
    <property type="component" value="Unassembled WGS sequence"/>
</dbReference>
<dbReference type="EMBL" id="AWSV01000086">
    <property type="protein sequence ID" value="ERI85583.1"/>
    <property type="molecule type" value="Genomic_DNA"/>
</dbReference>
<evidence type="ECO:0000256" key="2">
    <source>
        <dbReference type="ARBA" id="ARBA00023002"/>
    </source>
</evidence>
<comment type="caution">
    <text evidence="4">The sequence shown here is derived from an EMBL/GenBank/DDBJ whole genome shotgun (WGS) entry which is preliminary data.</text>
</comment>
<protein>
    <submittedName>
        <fullName evidence="4">Nitroreductase family protein</fullName>
    </submittedName>
</protein>
<dbReference type="Gene3D" id="3.40.109.10">
    <property type="entry name" value="NADH Oxidase"/>
    <property type="match status" value="1"/>
</dbReference>
<dbReference type="PATRIC" id="fig|1321819.3.peg.1440"/>
<evidence type="ECO:0000259" key="3">
    <source>
        <dbReference type="Pfam" id="PF00881"/>
    </source>
</evidence>
<evidence type="ECO:0000256" key="1">
    <source>
        <dbReference type="ARBA" id="ARBA00007118"/>
    </source>
</evidence>
<dbReference type="Pfam" id="PF00881">
    <property type="entry name" value="Nitroreductase"/>
    <property type="match status" value="1"/>
</dbReference>
<reference evidence="4 5" key="1">
    <citation type="submission" date="2013-08" db="EMBL/GenBank/DDBJ databases">
        <authorList>
            <person name="Weinstock G."/>
            <person name="Sodergren E."/>
            <person name="Wylie T."/>
            <person name="Fulton L."/>
            <person name="Fulton R."/>
            <person name="Fronick C."/>
            <person name="O'Laughlin M."/>
            <person name="Godfrey J."/>
            <person name="Miner T."/>
            <person name="Herter B."/>
            <person name="Appelbaum E."/>
            <person name="Cordes M."/>
            <person name="Lek S."/>
            <person name="Wollam A."/>
            <person name="Pepin K.H."/>
            <person name="Palsikar V.B."/>
            <person name="Mitreva M."/>
            <person name="Wilson R.K."/>
        </authorList>
    </citation>
    <scope>NUCLEOTIDE SEQUENCE [LARGE SCALE GENOMIC DNA]</scope>
    <source>
        <strain evidence="4 5">F0041</strain>
    </source>
</reference>
<dbReference type="HOGENOM" id="CLU_070764_7_1_10"/>
<organism evidence="4 5">
    <name type="scientific">Bacteroides pyogenes F0041</name>
    <dbReference type="NCBI Taxonomy" id="1321819"/>
    <lineage>
        <taxon>Bacteria</taxon>
        <taxon>Pseudomonadati</taxon>
        <taxon>Bacteroidota</taxon>
        <taxon>Bacteroidia</taxon>
        <taxon>Bacteroidales</taxon>
        <taxon>Bacteroidaceae</taxon>
        <taxon>Bacteroides</taxon>
    </lineage>
</organism>
<proteinExistence type="inferred from homology"/>
<evidence type="ECO:0000313" key="4">
    <source>
        <dbReference type="EMBL" id="ERI85583.1"/>
    </source>
</evidence>
<dbReference type="PANTHER" id="PTHR43673:SF10">
    <property type="entry name" value="NADH DEHYDROGENASE_NAD(P)H NITROREDUCTASE XCC3605-RELATED"/>
    <property type="match status" value="1"/>
</dbReference>
<evidence type="ECO:0000313" key="5">
    <source>
        <dbReference type="Proteomes" id="UP000016496"/>
    </source>
</evidence>
<dbReference type="GO" id="GO:0016491">
    <property type="term" value="F:oxidoreductase activity"/>
    <property type="evidence" value="ECO:0007669"/>
    <property type="project" value="UniProtKB-KW"/>
</dbReference>